<comment type="subcellular location">
    <subcellularLocation>
        <location evidence="1">Cell junction</location>
        <location evidence="1">Tight junction</location>
    </subcellularLocation>
    <subcellularLocation>
        <location evidence="2">Cell membrane</location>
        <topology evidence="2">Multi-pass membrane protein</topology>
    </subcellularLocation>
</comment>
<dbReference type="PROSITE" id="PS01346">
    <property type="entry name" value="CLAUDIN"/>
    <property type="match status" value="1"/>
</dbReference>
<dbReference type="InterPro" id="IPR006187">
    <property type="entry name" value="Claudin"/>
</dbReference>
<feature type="region of interest" description="Disordered" evidence="10">
    <location>
        <begin position="217"/>
        <end position="239"/>
    </location>
</feature>
<evidence type="ECO:0000256" key="7">
    <source>
        <dbReference type="ARBA" id="ARBA00022949"/>
    </source>
</evidence>
<evidence type="ECO:0000256" key="5">
    <source>
        <dbReference type="ARBA" id="ARBA00022475"/>
    </source>
</evidence>
<reference evidence="12" key="1">
    <citation type="submission" date="2019-06" db="EMBL/GenBank/DDBJ databases">
        <authorList>
            <consortium name="Wellcome Sanger Institute Data Sharing"/>
        </authorList>
    </citation>
    <scope>NUCLEOTIDE SEQUENCE [LARGE SCALE GENOMIC DNA]</scope>
</reference>
<sequence length="322" mass="35126">MEGRGRQIGGLVLCLIGVLGVCLICGLPMWRETSFVGANIVTAQSVWDGLWLHCVFQSTGQMQCKRHTTSSPVPSDLQAGRALTLASIITGFLGFIITLLGGGVVNCSGQQPNTMEPPSTRSSKKKACLLGGALCILSGILCLVSVSWSAVITISVYNDPLVASPLRREVGSSIYIGWASCVLLLLGGTLICLVCGEKQRPPASFYSYMPYSSGQLSNRDTLRSEDVRSNSSMMSDQRPRRMVQHVTEVHAHESASLNKAHSDLFDQAQGRRPQHDQVSFQHNPSNRSDIAESLFMARKPNLERDVSSRASKVQSEYYYIMP</sequence>
<reference evidence="12" key="3">
    <citation type="submission" date="2025-09" db="UniProtKB">
        <authorList>
            <consortium name="Ensembl"/>
        </authorList>
    </citation>
    <scope>IDENTIFICATION</scope>
</reference>
<accession>A0A673BTA5</accession>
<evidence type="ECO:0000256" key="6">
    <source>
        <dbReference type="ARBA" id="ARBA00022692"/>
    </source>
</evidence>
<feature type="transmembrane region" description="Helical" evidence="11">
    <location>
        <begin position="12"/>
        <end position="30"/>
    </location>
</feature>
<comment type="similarity">
    <text evidence="3">Belongs to the claudin family.</text>
</comment>
<feature type="transmembrane region" description="Helical" evidence="11">
    <location>
        <begin position="174"/>
        <end position="196"/>
    </location>
</feature>
<dbReference type="InParanoid" id="A0A673BTA5"/>
<evidence type="ECO:0000256" key="8">
    <source>
        <dbReference type="ARBA" id="ARBA00022989"/>
    </source>
</evidence>
<reference evidence="12" key="2">
    <citation type="submission" date="2025-08" db="UniProtKB">
        <authorList>
            <consortium name="Ensembl"/>
        </authorList>
    </citation>
    <scope>IDENTIFICATION</scope>
</reference>
<evidence type="ECO:0000256" key="10">
    <source>
        <dbReference type="SAM" id="MobiDB-lite"/>
    </source>
</evidence>
<dbReference type="GO" id="GO:0005923">
    <property type="term" value="C:bicellular tight junction"/>
    <property type="evidence" value="ECO:0007669"/>
    <property type="project" value="UniProtKB-SubCell"/>
</dbReference>
<evidence type="ECO:0000256" key="1">
    <source>
        <dbReference type="ARBA" id="ARBA00004435"/>
    </source>
</evidence>
<dbReference type="RefSeq" id="XP_030010376.1">
    <property type="nucleotide sequence ID" value="XM_030154516.1"/>
</dbReference>
<dbReference type="GO" id="GO:0005886">
    <property type="term" value="C:plasma membrane"/>
    <property type="evidence" value="ECO:0007669"/>
    <property type="project" value="UniProtKB-SubCell"/>
</dbReference>
<dbReference type="Ensembl" id="ENSSORT00005045521.1">
    <property type="protein sequence ID" value="ENSSORP00005044399.1"/>
    <property type="gene ID" value="ENSSORG00005020450.1"/>
</dbReference>
<dbReference type="InterPro" id="IPR004031">
    <property type="entry name" value="PMP22/EMP/MP20/Claudin"/>
</dbReference>
<keyword evidence="7" id="KW-0965">Cell junction</keyword>
<dbReference type="AlphaFoldDB" id="A0A673BTA5"/>
<evidence type="ECO:0000313" key="12">
    <source>
        <dbReference type="Ensembl" id="ENSSORP00005044399.1"/>
    </source>
</evidence>
<dbReference type="InterPro" id="IPR017974">
    <property type="entry name" value="Claudin_CS"/>
</dbReference>
<proteinExistence type="inferred from homology"/>
<evidence type="ECO:0000256" key="11">
    <source>
        <dbReference type="SAM" id="Phobius"/>
    </source>
</evidence>
<protein>
    <submittedName>
        <fullName evidence="12">Claudin-4-like</fullName>
    </submittedName>
</protein>
<keyword evidence="9 11" id="KW-0472">Membrane</keyword>
<dbReference type="PANTHER" id="PTHR12002">
    <property type="entry name" value="CLAUDIN"/>
    <property type="match status" value="1"/>
</dbReference>
<dbReference type="GeneID" id="115433225"/>
<keyword evidence="8 11" id="KW-1133">Transmembrane helix</keyword>
<dbReference type="Pfam" id="PF00822">
    <property type="entry name" value="PMP22_Claudin"/>
    <property type="match status" value="1"/>
</dbReference>
<evidence type="ECO:0000313" key="13">
    <source>
        <dbReference type="Proteomes" id="UP000472271"/>
    </source>
</evidence>
<feature type="transmembrane region" description="Helical" evidence="11">
    <location>
        <begin position="82"/>
        <end position="106"/>
    </location>
</feature>
<name>A0A673BTA5_9TELE</name>
<evidence type="ECO:0000256" key="2">
    <source>
        <dbReference type="ARBA" id="ARBA00004651"/>
    </source>
</evidence>
<evidence type="ECO:0000256" key="3">
    <source>
        <dbReference type="ARBA" id="ARBA00008295"/>
    </source>
</evidence>
<dbReference type="GO" id="GO:0005198">
    <property type="term" value="F:structural molecule activity"/>
    <property type="evidence" value="ECO:0007669"/>
    <property type="project" value="InterPro"/>
</dbReference>
<organism evidence="12 13">
    <name type="scientific">Sphaeramia orbicularis</name>
    <name type="common">orbiculate cardinalfish</name>
    <dbReference type="NCBI Taxonomy" id="375764"/>
    <lineage>
        <taxon>Eukaryota</taxon>
        <taxon>Metazoa</taxon>
        <taxon>Chordata</taxon>
        <taxon>Craniata</taxon>
        <taxon>Vertebrata</taxon>
        <taxon>Euteleostomi</taxon>
        <taxon>Actinopterygii</taxon>
        <taxon>Neopterygii</taxon>
        <taxon>Teleostei</taxon>
        <taxon>Neoteleostei</taxon>
        <taxon>Acanthomorphata</taxon>
        <taxon>Gobiaria</taxon>
        <taxon>Kurtiformes</taxon>
        <taxon>Apogonoidei</taxon>
        <taxon>Apogonidae</taxon>
        <taxon>Apogoninae</taxon>
        <taxon>Sphaeramia</taxon>
    </lineage>
</organism>
<dbReference type="Proteomes" id="UP000472271">
    <property type="component" value="Chromosome 14"/>
</dbReference>
<evidence type="ECO:0000256" key="9">
    <source>
        <dbReference type="ARBA" id="ARBA00023136"/>
    </source>
</evidence>
<dbReference type="PRINTS" id="PR01077">
    <property type="entry name" value="CLAUDIN"/>
</dbReference>
<dbReference type="Gene3D" id="1.20.140.150">
    <property type="match status" value="1"/>
</dbReference>
<gene>
    <name evidence="12" type="primary">LOC115433225</name>
</gene>
<dbReference type="OrthoDB" id="8927250at2759"/>
<evidence type="ECO:0000256" key="4">
    <source>
        <dbReference type="ARBA" id="ARBA00022427"/>
    </source>
</evidence>
<keyword evidence="13" id="KW-1185">Reference proteome</keyword>
<keyword evidence="4" id="KW-0796">Tight junction</keyword>
<keyword evidence="6 11" id="KW-0812">Transmembrane</keyword>
<feature type="transmembrane region" description="Helical" evidence="11">
    <location>
        <begin position="127"/>
        <end position="154"/>
    </location>
</feature>
<keyword evidence="5" id="KW-1003">Cell membrane</keyword>